<gene>
    <name evidence="5" type="ORF">HPB51_002918</name>
</gene>
<evidence type="ECO:0000256" key="3">
    <source>
        <dbReference type="SAM" id="SignalP"/>
    </source>
</evidence>
<protein>
    <recommendedName>
        <fullName evidence="4">MAM domain-containing protein</fullName>
    </recommendedName>
</protein>
<dbReference type="SUPFAM" id="SSF57424">
    <property type="entry name" value="LDL receptor-like module"/>
    <property type="match status" value="1"/>
</dbReference>
<comment type="caution">
    <text evidence="2">Lacks conserved residue(s) required for the propagation of feature annotation.</text>
</comment>
<dbReference type="Pfam" id="PF00629">
    <property type="entry name" value="MAM"/>
    <property type="match status" value="4"/>
</dbReference>
<dbReference type="Proteomes" id="UP000821866">
    <property type="component" value="Unassembled WGS sequence"/>
</dbReference>
<dbReference type="PANTHER" id="PTHR23282">
    <property type="entry name" value="APICAL ENDOSOMAL GLYCOPROTEIN PRECURSOR"/>
    <property type="match status" value="1"/>
</dbReference>
<dbReference type="VEuPathDB" id="VectorBase:LOC119169733"/>
<dbReference type="AlphaFoldDB" id="A0A9J6DSS5"/>
<dbReference type="Pfam" id="PF00057">
    <property type="entry name" value="Ldl_recept_a"/>
    <property type="match status" value="1"/>
</dbReference>
<dbReference type="InterPro" id="IPR000998">
    <property type="entry name" value="MAM_dom"/>
</dbReference>
<feature type="domain" description="MAM" evidence="4">
    <location>
        <begin position="487"/>
        <end position="571"/>
    </location>
</feature>
<feature type="disulfide bond" evidence="2">
    <location>
        <begin position="161"/>
        <end position="176"/>
    </location>
</feature>
<dbReference type="InterPro" id="IPR036055">
    <property type="entry name" value="LDL_receptor-like_sf"/>
</dbReference>
<evidence type="ECO:0000313" key="5">
    <source>
        <dbReference type="EMBL" id="KAH8025022.1"/>
    </source>
</evidence>
<evidence type="ECO:0000259" key="4">
    <source>
        <dbReference type="PROSITE" id="PS50060"/>
    </source>
</evidence>
<feature type="chain" id="PRO_5039907592" description="MAM domain-containing protein" evidence="3">
    <location>
        <begin position="19"/>
        <end position="741"/>
    </location>
</feature>
<evidence type="ECO:0000256" key="1">
    <source>
        <dbReference type="ARBA" id="ARBA00023157"/>
    </source>
</evidence>
<dbReference type="PANTHER" id="PTHR23282:SF101">
    <property type="entry name" value="MAM DOMAIN-CONTAINING PROTEIN"/>
    <property type="match status" value="1"/>
</dbReference>
<feature type="domain" description="MAM" evidence="4">
    <location>
        <begin position="40"/>
        <end position="124"/>
    </location>
</feature>
<name>A0A9J6DSS5_RHIMP</name>
<organism evidence="5 6">
    <name type="scientific">Rhipicephalus microplus</name>
    <name type="common">Cattle tick</name>
    <name type="synonym">Boophilus microplus</name>
    <dbReference type="NCBI Taxonomy" id="6941"/>
    <lineage>
        <taxon>Eukaryota</taxon>
        <taxon>Metazoa</taxon>
        <taxon>Ecdysozoa</taxon>
        <taxon>Arthropoda</taxon>
        <taxon>Chelicerata</taxon>
        <taxon>Arachnida</taxon>
        <taxon>Acari</taxon>
        <taxon>Parasitiformes</taxon>
        <taxon>Ixodida</taxon>
        <taxon>Ixodoidea</taxon>
        <taxon>Ixodidae</taxon>
        <taxon>Rhipicephalinae</taxon>
        <taxon>Rhipicephalus</taxon>
        <taxon>Boophilus</taxon>
    </lineage>
</organism>
<proteinExistence type="predicted"/>
<dbReference type="CDD" id="cd00112">
    <property type="entry name" value="LDLa"/>
    <property type="match status" value="1"/>
</dbReference>
<feature type="signal peptide" evidence="3">
    <location>
        <begin position="1"/>
        <end position="18"/>
    </location>
</feature>
<dbReference type="EMBL" id="JABSTU010000007">
    <property type="protein sequence ID" value="KAH8025022.1"/>
    <property type="molecule type" value="Genomic_DNA"/>
</dbReference>
<keyword evidence="1 2" id="KW-1015">Disulfide bond</keyword>
<accession>A0A9J6DSS5</accession>
<dbReference type="InterPro" id="IPR002172">
    <property type="entry name" value="LDrepeatLR_classA_rpt"/>
</dbReference>
<dbReference type="SMART" id="SM00137">
    <property type="entry name" value="MAM"/>
    <property type="match status" value="2"/>
</dbReference>
<dbReference type="SUPFAM" id="SSF49899">
    <property type="entry name" value="Concanavalin A-like lectins/glucanases"/>
    <property type="match status" value="4"/>
</dbReference>
<keyword evidence="6" id="KW-1185">Reference proteome</keyword>
<feature type="domain" description="MAM" evidence="4">
    <location>
        <begin position="351"/>
        <end position="485"/>
    </location>
</feature>
<dbReference type="InterPro" id="IPR051560">
    <property type="entry name" value="MAM_domain-containing"/>
</dbReference>
<reference evidence="5" key="1">
    <citation type="journal article" date="2020" name="Cell">
        <title>Large-Scale Comparative Analyses of Tick Genomes Elucidate Their Genetic Diversity and Vector Capacities.</title>
        <authorList>
            <consortium name="Tick Genome and Microbiome Consortium (TIGMIC)"/>
            <person name="Jia N."/>
            <person name="Wang J."/>
            <person name="Shi W."/>
            <person name="Du L."/>
            <person name="Sun Y."/>
            <person name="Zhan W."/>
            <person name="Jiang J.F."/>
            <person name="Wang Q."/>
            <person name="Zhang B."/>
            <person name="Ji P."/>
            <person name="Bell-Sakyi L."/>
            <person name="Cui X.M."/>
            <person name="Yuan T.T."/>
            <person name="Jiang B.G."/>
            <person name="Yang W.F."/>
            <person name="Lam T.T."/>
            <person name="Chang Q.C."/>
            <person name="Ding S.J."/>
            <person name="Wang X.J."/>
            <person name="Zhu J.G."/>
            <person name="Ruan X.D."/>
            <person name="Zhao L."/>
            <person name="Wei J.T."/>
            <person name="Ye R.Z."/>
            <person name="Que T.C."/>
            <person name="Du C.H."/>
            <person name="Zhou Y.H."/>
            <person name="Cheng J.X."/>
            <person name="Dai P.F."/>
            <person name="Guo W.B."/>
            <person name="Han X.H."/>
            <person name="Huang E.J."/>
            <person name="Li L.F."/>
            <person name="Wei W."/>
            <person name="Gao Y.C."/>
            <person name="Liu J.Z."/>
            <person name="Shao H.Z."/>
            <person name="Wang X."/>
            <person name="Wang C.C."/>
            <person name="Yang T.C."/>
            <person name="Huo Q.B."/>
            <person name="Li W."/>
            <person name="Chen H.Y."/>
            <person name="Chen S.E."/>
            <person name="Zhou L.G."/>
            <person name="Ni X.B."/>
            <person name="Tian J.H."/>
            <person name="Sheng Y."/>
            <person name="Liu T."/>
            <person name="Pan Y.S."/>
            <person name="Xia L.Y."/>
            <person name="Li J."/>
            <person name="Zhao F."/>
            <person name="Cao W.C."/>
        </authorList>
    </citation>
    <scope>NUCLEOTIDE SEQUENCE</scope>
    <source>
        <strain evidence="5">Rmic-2018</strain>
    </source>
</reference>
<dbReference type="InterPro" id="IPR013320">
    <property type="entry name" value="ConA-like_dom_sf"/>
</dbReference>
<evidence type="ECO:0000256" key="2">
    <source>
        <dbReference type="PROSITE-ProRule" id="PRU00124"/>
    </source>
</evidence>
<dbReference type="Gene3D" id="4.10.400.10">
    <property type="entry name" value="Low-density Lipoprotein Receptor"/>
    <property type="match status" value="1"/>
</dbReference>
<dbReference type="SMART" id="SM00192">
    <property type="entry name" value="LDLa"/>
    <property type="match status" value="1"/>
</dbReference>
<dbReference type="PROSITE" id="PS50068">
    <property type="entry name" value="LDLRA_2"/>
    <property type="match status" value="1"/>
</dbReference>
<dbReference type="GO" id="GO:0016020">
    <property type="term" value="C:membrane"/>
    <property type="evidence" value="ECO:0007669"/>
    <property type="project" value="InterPro"/>
</dbReference>
<comment type="caution">
    <text evidence="5">The sequence shown here is derived from an EMBL/GenBank/DDBJ whole genome shotgun (WGS) entry which is preliminary data.</text>
</comment>
<keyword evidence="3" id="KW-0732">Signal</keyword>
<dbReference type="PROSITE" id="PS50060">
    <property type="entry name" value="MAM_2"/>
    <property type="match status" value="4"/>
</dbReference>
<reference evidence="5" key="2">
    <citation type="submission" date="2021-09" db="EMBL/GenBank/DDBJ databases">
        <authorList>
            <person name="Jia N."/>
            <person name="Wang J."/>
            <person name="Shi W."/>
            <person name="Du L."/>
            <person name="Sun Y."/>
            <person name="Zhan W."/>
            <person name="Jiang J."/>
            <person name="Wang Q."/>
            <person name="Zhang B."/>
            <person name="Ji P."/>
            <person name="Sakyi L.B."/>
            <person name="Cui X."/>
            <person name="Yuan T."/>
            <person name="Jiang B."/>
            <person name="Yang W."/>
            <person name="Lam T.T.-Y."/>
            <person name="Chang Q."/>
            <person name="Ding S."/>
            <person name="Wang X."/>
            <person name="Zhu J."/>
            <person name="Ruan X."/>
            <person name="Zhao L."/>
            <person name="Wei J."/>
            <person name="Que T."/>
            <person name="Du C."/>
            <person name="Cheng J."/>
            <person name="Dai P."/>
            <person name="Han X."/>
            <person name="Huang E."/>
            <person name="Gao Y."/>
            <person name="Liu J."/>
            <person name="Shao H."/>
            <person name="Ye R."/>
            <person name="Li L."/>
            <person name="Wei W."/>
            <person name="Wang X."/>
            <person name="Wang C."/>
            <person name="Huo Q."/>
            <person name="Li W."/>
            <person name="Guo W."/>
            <person name="Chen H."/>
            <person name="Chen S."/>
            <person name="Zhou L."/>
            <person name="Zhou L."/>
            <person name="Ni X."/>
            <person name="Tian J."/>
            <person name="Zhou Y."/>
            <person name="Sheng Y."/>
            <person name="Liu T."/>
            <person name="Pan Y."/>
            <person name="Xia L."/>
            <person name="Li J."/>
            <person name="Zhao F."/>
            <person name="Cao W."/>
        </authorList>
    </citation>
    <scope>NUCLEOTIDE SEQUENCE</scope>
    <source>
        <strain evidence="5">Rmic-2018</strain>
        <tissue evidence="5">Larvae</tissue>
    </source>
</reference>
<evidence type="ECO:0000313" key="6">
    <source>
        <dbReference type="Proteomes" id="UP000821866"/>
    </source>
</evidence>
<feature type="domain" description="MAM" evidence="4">
    <location>
        <begin position="177"/>
        <end position="349"/>
    </location>
</feature>
<sequence>MLLLLLWLLWFLWVGALSHCKKMKVVTAPKICVVCRENQIRFFYLLRGGSKPQLTLNVRYTKDGLWKPVWSASGQSHMSHFMAASVRLHETVPYQVAFTGEHQVPGFHSYIAIDDVTFSESCKAYDKELPAVPATPPPSACGDREFQCGATTQCIPVVEVCDFKSDCSNGADEERCGACEFSKDLCGMLNRYTSARFGWNWTTVADSKGQKYFPRLGSDYKKDGSFVAYSLLNSDAPQGRANPLITPRLGNVAASCAVSFYVYLPDQPSTAQRTPSATPPLKIKHHVDNVSTSLLWTRSGPQGKAWQKGQVQVQSEDKHRFIFEAVLPAYIPGVIAIDHFVLKDGYCESSNVCTFESGNCGWQLHNWEVTKGSSAMVPPSDHTNKAPHAGFHKASQHKCLRFWFFIAGLTAEALNVTNVIDDQREEHLWYASKSHAPSDKWYSAAVDITSLQEDATLVFEGSTSGDPGTAVAVDDISLGYKACLPPGSCSFEEDMCNWQNVEGRKYASWYRNQGPTSNLRNGLKGDHTLGTDEGYYLLLDRSDLSETGTAILESETLSIGPVACVKLYYYIKQNTDTKLSVVFADILGKQIGLATTVSATGPSKWTQLSVEGTNLPSAYIVTLQDSNFFAGNTSASHTQLRHASSLDSGKHTLLLVARVVTPKVEIIFFSRFVSTHKIFADYTAVYPTCSGANFRLLIFRLGCSIKYLPRKISESSHHFVGAMRSEGRGKGRDDTRAVRVG</sequence>
<dbReference type="Gene3D" id="2.60.120.200">
    <property type="match status" value="4"/>
</dbReference>